<comment type="caution">
    <text evidence="7">The sequence shown here is derived from an EMBL/GenBank/DDBJ whole genome shotgun (WGS) entry which is preliminary data.</text>
</comment>
<keyword evidence="2" id="KW-0813">Transport</keyword>
<protein>
    <submittedName>
        <fullName evidence="7">Cysteine ABC transporter substrate-binding protein</fullName>
    </submittedName>
</protein>
<evidence type="ECO:0000256" key="2">
    <source>
        <dbReference type="ARBA" id="ARBA00022448"/>
    </source>
</evidence>
<evidence type="ECO:0000259" key="6">
    <source>
        <dbReference type="SMART" id="SM00062"/>
    </source>
</evidence>
<organism evidence="7 8">
    <name type="scientific">Bordetella genomosp. 1</name>
    <dbReference type="NCBI Taxonomy" id="1395607"/>
    <lineage>
        <taxon>Bacteria</taxon>
        <taxon>Pseudomonadati</taxon>
        <taxon>Pseudomonadota</taxon>
        <taxon>Betaproteobacteria</taxon>
        <taxon>Burkholderiales</taxon>
        <taxon>Alcaligenaceae</taxon>
        <taxon>Bordetella</taxon>
    </lineage>
</organism>
<gene>
    <name evidence="7" type="ORF">CEG14_01465</name>
</gene>
<dbReference type="AlphaFoldDB" id="A0A261SVZ0"/>
<accession>A0A261SVZ0</accession>
<dbReference type="GO" id="GO:0006865">
    <property type="term" value="P:amino acid transport"/>
    <property type="evidence" value="ECO:0007669"/>
    <property type="project" value="TreeGrafter"/>
</dbReference>
<dbReference type="OrthoDB" id="7241844at2"/>
<dbReference type="GO" id="GO:0030288">
    <property type="term" value="C:outer membrane-bounded periplasmic space"/>
    <property type="evidence" value="ECO:0007669"/>
    <property type="project" value="TreeGrafter"/>
</dbReference>
<reference evidence="7 8" key="1">
    <citation type="submission" date="2017-05" db="EMBL/GenBank/DDBJ databases">
        <title>Complete and WGS of Bordetella genogroups.</title>
        <authorList>
            <person name="Spilker T."/>
            <person name="LiPuma J."/>
        </authorList>
    </citation>
    <scope>NUCLEOTIDE SEQUENCE [LARGE SCALE GENOMIC DNA]</scope>
    <source>
        <strain evidence="7 8">AU17610</strain>
    </source>
</reference>
<evidence type="ECO:0000313" key="8">
    <source>
        <dbReference type="Proteomes" id="UP000217005"/>
    </source>
</evidence>
<dbReference type="SUPFAM" id="SSF53850">
    <property type="entry name" value="Periplasmic binding protein-like II"/>
    <property type="match status" value="1"/>
</dbReference>
<dbReference type="RefSeq" id="WP_094824581.1">
    <property type="nucleotide sequence ID" value="NZ_NEVL01000001.1"/>
</dbReference>
<dbReference type="PANTHER" id="PTHR30085">
    <property type="entry name" value="AMINO ACID ABC TRANSPORTER PERMEASE"/>
    <property type="match status" value="1"/>
</dbReference>
<evidence type="ECO:0000256" key="3">
    <source>
        <dbReference type="ARBA" id="ARBA00022729"/>
    </source>
</evidence>
<evidence type="ECO:0000256" key="5">
    <source>
        <dbReference type="SAM" id="SignalP"/>
    </source>
</evidence>
<dbReference type="Gene3D" id="3.40.190.10">
    <property type="entry name" value="Periplasmic binding protein-like II"/>
    <property type="match status" value="2"/>
</dbReference>
<keyword evidence="3 5" id="KW-0732">Signal</keyword>
<dbReference type="InterPro" id="IPR018313">
    <property type="entry name" value="SBP_3_CS"/>
</dbReference>
<dbReference type="SMART" id="SM00062">
    <property type="entry name" value="PBPb"/>
    <property type="match status" value="1"/>
</dbReference>
<dbReference type="CDD" id="cd13689">
    <property type="entry name" value="PBP2_BsGlnH"/>
    <property type="match status" value="1"/>
</dbReference>
<comment type="similarity">
    <text evidence="1 4">Belongs to the bacterial solute-binding protein 3 family.</text>
</comment>
<dbReference type="GO" id="GO:0005576">
    <property type="term" value="C:extracellular region"/>
    <property type="evidence" value="ECO:0007669"/>
    <property type="project" value="TreeGrafter"/>
</dbReference>
<dbReference type="Pfam" id="PF00497">
    <property type="entry name" value="SBP_bac_3"/>
    <property type="match status" value="1"/>
</dbReference>
<sequence length="272" mass="29169">MKKIISLLALSCAALTSVAHADTLADIKARGKFICGTMGTAEPFSFQDPKTRAVVGYEVDVCQAIADSLGVPLELKLIAVEARIPELIAGRVDVVAANLGWTPQRAEQIDYSHQHFVSLQKILARESETALKSPADLAGKRVSAVRGSSSEQGARKHIPNVDPVPFKDPSGAFLALQQGKVSGFVGSELMLVKLRQQAATGAVPVKILEPALFVEPWGVGVRKGDTAMLTQVNKVLDGMESSGKANELFDKWFGANTPYGMKRDFRIEAIKG</sequence>
<evidence type="ECO:0000256" key="1">
    <source>
        <dbReference type="ARBA" id="ARBA00010333"/>
    </source>
</evidence>
<dbReference type="PANTHER" id="PTHR30085:SF6">
    <property type="entry name" value="ABC TRANSPORTER GLUTAMINE-BINDING PROTEIN GLNH"/>
    <property type="match status" value="1"/>
</dbReference>
<dbReference type="InterPro" id="IPR001638">
    <property type="entry name" value="Solute-binding_3/MltF_N"/>
</dbReference>
<feature type="domain" description="Solute-binding protein family 3/N-terminal" evidence="6">
    <location>
        <begin position="32"/>
        <end position="256"/>
    </location>
</feature>
<feature type="chain" id="PRO_5012876222" evidence="5">
    <location>
        <begin position="22"/>
        <end position="272"/>
    </location>
</feature>
<proteinExistence type="inferred from homology"/>
<dbReference type="InterPro" id="IPR051455">
    <property type="entry name" value="Bact_solute-bind_prot3"/>
</dbReference>
<dbReference type="EMBL" id="NEVL01000001">
    <property type="protein sequence ID" value="OZI40463.1"/>
    <property type="molecule type" value="Genomic_DNA"/>
</dbReference>
<evidence type="ECO:0000256" key="4">
    <source>
        <dbReference type="RuleBase" id="RU003744"/>
    </source>
</evidence>
<name>A0A261SVZ0_9BORD</name>
<evidence type="ECO:0000313" key="7">
    <source>
        <dbReference type="EMBL" id="OZI40463.1"/>
    </source>
</evidence>
<dbReference type="Proteomes" id="UP000217005">
    <property type="component" value="Unassembled WGS sequence"/>
</dbReference>
<feature type="signal peptide" evidence="5">
    <location>
        <begin position="1"/>
        <end position="21"/>
    </location>
</feature>
<dbReference type="PROSITE" id="PS01039">
    <property type="entry name" value="SBP_BACTERIAL_3"/>
    <property type="match status" value="1"/>
</dbReference>